<accession>A0A1D1UYU8</accession>
<protein>
    <recommendedName>
        <fullName evidence="1">Reverse transcriptase domain-containing protein</fullName>
    </recommendedName>
</protein>
<reference evidence="2 3" key="1">
    <citation type="journal article" date="2016" name="Nat. Commun.">
        <title>Extremotolerant tardigrade genome and improved radiotolerance of human cultured cells by tardigrade-unique protein.</title>
        <authorList>
            <person name="Hashimoto T."/>
            <person name="Horikawa D.D."/>
            <person name="Saito Y."/>
            <person name="Kuwahara H."/>
            <person name="Kozuka-Hata H."/>
            <person name="Shin-I T."/>
            <person name="Minakuchi Y."/>
            <person name="Ohishi K."/>
            <person name="Motoyama A."/>
            <person name="Aizu T."/>
            <person name="Enomoto A."/>
            <person name="Kondo K."/>
            <person name="Tanaka S."/>
            <person name="Hara Y."/>
            <person name="Koshikawa S."/>
            <person name="Sagara H."/>
            <person name="Miura T."/>
            <person name="Yokobori S."/>
            <person name="Miyagawa K."/>
            <person name="Suzuki Y."/>
            <person name="Kubo T."/>
            <person name="Oyama M."/>
            <person name="Kohara Y."/>
            <person name="Fujiyama A."/>
            <person name="Arakawa K."/>
            <person name="Katayama T."/>
            <person name="Toyoda A."/>
            <person name="Kunieda T."/>
        </authorList>
    </citation>
    <scope>NUCLEOTIDE SEQUENCE [LARGE SCALE GENOMIC DNA]</scope>
    <source>
        <strain evidence="2 3">YOKOZUNA-1</strain>
    </source>
</reference>
<dbReference type="Proteomes" id="UP000186922">
    <property type="component" value="Unassembled WGS sequence"/>
</dbReference>
<dbReference type="PROSITE" id="PS50878">
    <property type="entry name" value="RT_POL"/>
    <property type="match status" value="1"/>
</dbReference>
<organism evidence="2 3">
    <name type="scientific">Ramazzottius varieornatus</name>
    <name type="common">Water bear</name>
    <name type="synonym">Tardigrade</name>
    <dbReference type="NCBI Taxonomy" id="947166"/>
    <lineage>
        <taxon>Eukaryota</taxon>
        <taxon>Metazoa</taxon>
        <taxon>Ecdysozoa</taxon>
        <taxon>Tardigrada</taxon>
        <taxon>Eutardigrada</taxon>
        <taxon>Parachela</taxon>
        <taxon>Hypsibioidea</taxon>
        <taxon>Ramazzottiidae</taxon>
        <taxon>Ramazzottius</taxon>
    </lineage>
</organism>
<keyword evidence="3" id="KW-1185">Reference proteome</keyword>
<dbReference type="OrthoDB" id="7485566at2759"/>
<sequence length="159" mass="17548">MYGQPSNLFYGDQILSSARGVQQGDPLGPLLFCLVTRELSKSLQSPFNCWYLDDATVGGDSDIVLEDLQTVINQCVTLGLELNMSKCEMYIYGGSKKEQVTKKSMVKRIFPKLASLTNADLLLLGVPILEDAFPSILQEKIRQAELITTRLAKLGAHHA</sequence>
<dbReference type="InterPro" id="IPR000477">
    <property type="entry name" value="RT_dom"/>
</dbReference>
<dbReference type="SUPFAM" id="SSF56672">
    <property type="entry name" value="DNA/RNA polymerases"/>
    <property type="match status" value="1"/>
</dbReference>
<evidence type="ECO:0000313" key="3">
    <source>
        <dbReference type="Proteomes" id="UP000186922"/>
    </source>
</evidence>
<evidence type="ECO:0000259" key="1">
    <source>
        <dbReference type="PROSITE" id="PS50878"/>
    </source>
</evidence>
<dbReference type="AlphaFoldDB" id="A0A1D1UYU8"/>
<proteinExistence type="predicted"/>
<evidence type="ECO:0000313" key="2">
    <source>
        <dbReference type="EMBL" id="GAU91623.1"/>
    </source>
</evidence>
<dbReference type="Pfam" id="PF00078">
    <property type="entry name" value="RVT_1"/>
    <property type="match status" value="1"/>
</dbReference>
<gene>
    <name evidence="2" type="primary">RvY_03846-1</name>
    <name evidence="2" type="synonym">RvY_03846.1</name>
    <name evidence="2" type="ORF">RvY_03846</name>
</gene>
<dbReference type="InterPro" id="IPR043502">
    <property type="entry name" value="DNA/RNA_pol_sf"/>
</dbReference>
<name>A0A1D1UYU8_RAMVA</name>
<feature type="domain" description="Reverse transcriptase" evidence="1">
    <location>
        <begin position="1"/>
        <end position="128"/>
    </location>
</feature>
<dbReference type="EMBL" id="BDGG01000002">
    <property type="protein sequence ID" value="GAU91623.1"/>
    <property type="molecule type" value="Genomic_DNA"/>
</dbReference>
<comment type="caution">
    <text evidence="2">The sequence shown here is derived from an EMBL/GenBank/DDBJ whole genome shotgun (WGS) entry which is preliminary data.</text>
</comment>